<sequence length="833" mass="90943">MAADSQNAEPSIQSLTGHVSQSADDGQLFSPPSSPSSPTQHPYNFDFPTLEEDGSVSDLTTHQARPGPYATPPAALSALGNKTMADRGYTSEPEGSLADQYDMIDHDDLSEISNDDHDTASLHSNEPEHDGQLSPELPESEQEEDEAQYVDTALVFQDVPDPFGGMPSNASSSSVVMVDSSTAQQIQTENELIDSYMSDDLETPRQSILPFISTTASGPVPMSGPEPNTPFTTGQPPLKILFVSNEDEPQADMDLIISRATAALRSSSSDAVNRYKVVRLPPTPARADSSGTAFVYRPMGIEATVQHCVSAKRQSFGSYALSLVDHEGYRHSWLMVSADGKSDVQKPDLIVFHVRDCQNRTLLEAVESMNVPTFAIVENEALLYFDFNQTSTSTSAVKGKDFIGMDHASLSRSMSHLMGLPSDKTPSRSDSSALRPSLFMALIAALVYMALLCFDVGPNFDVAARRDALVSSLDRISSEGNLPNATSLVDVNHLLPAVPAACSDPAPWYQFRRDNSSECEMNARFQQLNTNHVMLALPRHVHSPHIVTATISKSNGRNISFNMTELIDGVSLFTFDPSEAYGDVNVNVVTAKPAQNITAPCYYGKRLFQRETRGNAGTEVGKKIGSELAIMSKTAQKLNGLFSYEIAASVQATRNVTTQLALYVSRELQVFGKTTNSVFHRAGRANKEAAKSLAKDLTVVQKDVLRFTKDLSLSVKSSVSTAKRNAKALVQAPLARSRQRVQEFKEALRHKKLGRKIAKVDDVGTAKMLRRVDNAVAKLEAKYEAIRPYLTYRPGSKDQSDTESCLRGRVPCNRCTKTGKFLGLPAREFAQRH</sequence>
<feature type="compositionally biased region" description="Acidic residues" evidence="1">
    <location>
        <begin position="138"/>
        <end position="147"/>
    </location>
</feature>
<dbReference type="AlphaFoldDB" id="A0A6A6FT05"/>
<evidence type="ECO:0000256" key="1">
    <source>
        <dbReference type="SAM" id="MobiDB-lite"/>
    </source>
</evidence>
<protein>
    <submittedName>
        <fullName evidence="2">Uncharacterized protein</fullName>
    </submittedName>
</protein>
<evidence type="ECO:0000313" key="3">
    <source>
        <dbReference type="Proteomes" id="UP000799539"/>
    </source>
</evidence>
<accession>A0A6A6FT05</accession>
<name>A0A6A6FT05_9PEZI</name>
<feature type="compositionally biased region" description="Polar residues" evidence="1">
    <location>
        <begin position="1"/>
        <end position="24"/>
    </location>
</feature>
<feature type="compositionally biased region" description="Basic and acidic residues" evidence="1">
    <location>
        <begin position="103"/>
        <end position="131"/>
    </location>
</feature>
<proteinExistence type="predicted"/>
<reference evidence="2" key="1">
    <citation type="journal article" date="2020" name="Stud. Mycol.">
        <title>101 Dothideomycetes genomes: a test case for predicting lifestyles and emergence of pathogens.</title>
        <authorList>
            <person name="Haridas S."/>
            <person name="Albert R."/>
            <person name="Binder M."/>
            <person name="Bloem J."/>
            <person name="Labutti K."/>
            <person name="Salamov A."/>
            <person name="Andreopoulos B."/>
            <person name="Baker S."/>
            <person name="Barry K."/>
            <person name="Bills G."/>
            <person name="Bluhm B."/>
            <person name="Cannon C."/>
            <person name="Castanera R."/>
            <person name="Culley D."/>
            <person name="Daum C."/>
            <person name="Ezra D."/>
            <person name="Gonzalez J."/>
            <person name="Henrissat B."/>
            <person name="Kuo A."/>
            <person name="Liang C."/>
            <person name="Lipzen A."/>
            <person name="Lutzoni F."/>
            <person name="Magnuson J."/>
            <person name="Mondo S."/>
            <person name="Nolan M."/>
            <person name="Ohm R."/>
            <person name="Pangilinan J."/>
            <person name="Park H.-J."/>
            <person name="Ramirez L."/>
            <person name="Alfaro M."/>
            <person name="Sun H."/>
            <person name="Tritt A."/>
            <person name="Yoshinaga Y."/>
            <person name="Zwiers L.-H."/>
            <person name="Turgeon B."/>
            <person name="Goodwin S."/>
            <person name="Spatafora J."/>
            <person name="Crous P."/>
            <person name="Grigoriev I."/>
        </authorList>
    </citation>
    <scope>NUCLEOTIDE SEQUENCE</scope>
    <source>
        <strain evidence="2">SCOH1-5</strain>
    </source>
</reference>
<dbReference type="Proteomes" id="UP000799539">
    <property type="component" value="Unassembled WGS sequence"/>
</dbReference>
<dbReference type="OrthoDB" id="439943at2759"/>
<dbReference type="EMBL" id="ML992664">
    <property type="protein sequence ID" value="KAF2216622.1"/>
    <property type="molecule type" value="Genomic_DNA"/>
</dbReference>
<gene>
    <name evidence="2" type="ORF">CERZMDRAFT_81685</name>
</gene>
<feature type="region of interest" description="Disordered" evidence="1">
    <location>
        <begin position="1"/>
        <end position="147"/>
    </location>
</feature>
<organism evidence="2 3">
    <name type="scientific">Cercospora zeae-maydis SCOH1-5</name>
    <dbReference type="NCBI Taxonomy" id="717836"/>
    <lineage>
        <taxon>Eukaryota</taxon>
        <taxon>Fungi</taxon>
        <taxon>Dikarya</taxon>
        <taxon>Ascomycota</taxon>
        <taxon>Pezizomycotina</taxon>
        <taxon>Dothideomycetes</taxon>
        <taxon>Dothideomycetidae</taxon>
        <taxon>Mycosphaerellales</taxon>
        <taxon>Mycosphaerellaceae</taxon>
        <taxon>Cercospora</taxon>
    </lineage>
</organism>
<keyword evidence="3" id="KW-1185">Reference proteome</keyword>
<evidence type="ECO:0000313" key="2">
    <source>
        <dbReference type="EMBL" id="KAF2216622.1"/>
    </source>
</evidence>